<dbReference type="AlphaFoldDB" id="A0A3L8A9F4"/>
<comment type="caution">
    <text evidence="1">The sequence shown here is derived from an EMBL/GenBank/DDBJ whole genome shotgun (WGS) entry which is preliminary data.</text>
</comment>
<evidence type="ECO:0000313" key="1">
    <source>
        <dbReference type="EMBL" id="RLT80649.1"/>
    </source>
</evidence>
<organism evidence="1 2">
    <name type="scientific">Bacteroides acidifaciens</name>
    <dbReference type="NCBI Taxonomy" id="85831"/>
    <lineage>
        <taxon>Bacteria</taxon>
        <taxon>Pseudomonadati</taxon>
        <taxon>Bacteroidota</taxon>
        <taxon>Bacteroidia</taxon>
        <taxon>Bacteroidales</taxon>
        <taxon>Bacteroidaceae</taxon>
        <taxon>Bacteroides</taxon>
    </lineage>
</organism>
<evidence type="ECO:0000313" key="2">
    <source>
        <dbReference type="Proteomes" id="UP000267159"/>
    </source>
</evidence>
<sequence length="62" mass="7080">MACGCEIKKMQSELERISDLAKKAAVLDGCMYVVYQKEDGTYAFDKLGVEIKGKIVEYRHYL</sequence>
<reference evidence="1 2" key="1">
    <citation type="submission" date="2018-09" db="EMBL/GenBank/DDBJ databases">
        <title>Murine metabolic-syndrome-specific gut microbial biobank.</title>
        <authorList>
            <person name="Liu C."/>
        </authorList>
    </citation>
    <scope>NUCLEOTIDE SEQUENCE [LARGE SCALE GENOMIC DNA]</scope>
    <source>
        <strain evidence="1 2">0.1X-D8-26</strain>
    </source>
</reference>
<protein>
    <submittedName>
        <fullName evidence="1">Uncharacterized protein</fullName>
    </submittedName>
</protein>
<name>A0A3L8A9F4_9BACE</name>
<dbReference type="STRING" id="1235814.GCA_000613385_03318"/>
<proteinExistence type="predicted"/>
<dbReference type="EMBL" id="RAZM01000016">
    <property type="protein sequence ID" value="RLT80649.1"/>
    <property type="molecule type" value="Genomic_DNA"/>
</dbReference>
<gene>
    <name evidence="1" type="ORF">D7Y07_07395</name>
</gene>
<dbReference type="Proteomes" id="UP000267159">
    <property type="component" value="Unassembled WGS sequence"/>
</dbReference>
<accession>A0A3L8A9F4</accession>